<organism evidence="2 3">
    <name type="scientific">Suillus subaureus</name>
    <dbReference type="NCBI Taxonomy" id="48587"/>
    <lineage>
        <taxon>Eukaryota</taxon>
        <taxon>Fungi</taxon>
        <taxon>Dikarya</taxon>
        <taxon>Basidiomycota</taxon>
        <taxon>Agaricomycotina</taxon>
        <taxon>Agaricomycetes</taxon>
        <taxon>Agaricomycetidae</taxon>
        <taxon>Boletales</taxon>
        <taxon>Suillineae</taxon>
        <taxon>Suillaceae</taxon>
        <taxon>Suillus</taxon>
    </lineage>
</organism>
<dbReference type="RefSeq" id="XP_041200290.1">
    <property type="nucleotide sequence ID" value="XM_041339118.1"/>
</dbReference>
<name>A0A9P7JKG2_9AGAM</name>
<gene>
    <name evidence="2" type="ORF">BJ212DRAFT_1474593</name>
</gene>
<dbReference type="OrthoDB" id="2677435at2759"/>
<proteinExistence type="predicted"/>
<evidence type="ECO:0000313" key="3">
    <source>
        <dbReference type="Proteomes" id="UP000807769"/>
    </source>
</evidence>
<sequence>MDITQGISEEDDLLSLQEEIDDIVYEPASDDEEAMQVDEIEDVVKKPIAVKTQQANTVKVSHTTATTSVGTVSHCDNKVPPSKKAKTTHMKSEHPASTTSAGPKGDGNWVELVSKAHSTYLNTDLPPGCHEDGKWARQFLPTVFLWLSAQDELWTITDAKLLHACQEIFKVVFPNIQYKVVTSGSVFSVVTQHVSEWHSNFGLTVLTMVIDFLNSNRDTSPQTLTRLFLDEFAFLYPDPENINKAETFHSAFVQELLATAHLAQIIGHADVPALDTNTLADSGITGALGLCAVSLKHTFTLVTDNTIVVDNPEAPVAGQKACLKTPKSFNKVTRKEMATEHAFSIAKWGLKTASFIQGANKKGVESIWLTMSMAYKYLKKPGFNNHNSLDSVDEMDNCADIW</sequence>
<comment type="caution">
    <text evidence="2">The sequence shown here is derived from an EMBL/GenBank/DDBJ whole genome shotgun (WGS) entry which is preliminary data.</text>
</comment>
<evidence type="ECO:0000313" key="2">
    <source>
        <dbReference type="EMBL" id="KAG1827443.1"/>
    </source>
</evidence>
<feature type="region of interest" description="Disordered" evidence="1">
    <location>
        <begin position="71"/>
        <end position="106"/>
    </location>
</feature>
<dbReference type="GeneID" id="64633134"/>
<dbReference type="Proteomes" id="UP000807769">
    <property type="component" value="Unassembled WGS sequence"/>
</dbReference>
<accession>A0A9P7JKG2</accession>
<reference evidence="2" key="1">
    <citation type="journal article" date="2020" name="New Phytol.">
        <title>Comparative genomics reveals dynamic genome evolution in host specialist ectomycorrhizal fungi.</title>
        <authorList>
            <person name="Lofgren L.A."/>
            <person name="Nguyen N.H."/>
            <person name="Vilgalys R."/>
            <person name="Ruytinx J."/>
            <person name="Liao H.L."/>
            <person name="Branco S."/>
            <person name="Kuo A."/>
            <person name="LaButti K."/>
            <person name="Lipzen A."/>
            <person name="Andreopoulos W."/>
            <person name="Pangilinan J."/>
            <person name="Riley R."/>
            <person name="Hundley H."/>
            <person name="Na H."/>
            <person name="Barry K."/>
            <person name="Grigoriev I.V."/>
            <person name="Stajich J.E."/>
            <person name="Kennedy P.G."/>
        </authorList>
    </citation>
    <scope>NUCLEOTIDE SEQUENCE</scope>
    <source>
        <strain evidence="2">MN1</strain>
    </source>
</reference>
<dbReference type="AlphaFoldDB" id="A0A9P7JKG2"/>
<keyword evidence="3" id="KW-1185">Reference proteome</keyword>
<dbReference type="EMBL" id="JABBWG010000001">
    <property type="protein sequence ID" value="KAG1827443.1"/>
    <property type="molecule type" value="Genomic_DNA"/>
</dbReference>
<evidence type="ECO:0000256" key="1">
    <source>
        <dbReference type="SAM" id="MobiDB-lite"/>
    </source>
</evidence>
<protein>
    <submittedName>
        <fullName evidence="2">Uncharacterized protein</fullName>
    </submittedName>
</protein>